<dbReference type="Proteomes" id="UP000030302">
    <property type="component" value="Plasmid unnamed"/>
</dbReference>
<dbReference type="EMBL" id="CP009963">
    <property type="protein sequence ID" value="AIY44193.1"/>
    <property type="molecule type" value="Genomic_DNA"/>
</dbReference>
<evidence type="ECO:0000256" key="1">
    <source>
        <dbReference type="ARBA" id="ARBA00004167"/>
    </source>
</evidence>
<accession>A0A0A1FHE2</accession>
<evidence type="ECO:0000259" key="6">
    <source>
        <dbReference type="Pfam" id="PF04335"/>
    </source>
</evidence>
<feature type="domain" description="Bacterial virulence protein VirB8" evidence="6">
    <location>
        <begin position="21"/>
        <end position="219"/>
    </location>
</feature>
<sequence length="225" mass="25166">MFRKNTFKDDPKTQQTQVGGVNKVKVERNRSNLFGAGCIIAIVSLGVAVAYLAANQKVIPVVSVLDANGHVIKQQVVTKETITGLESFVESDINTFITACNTFDPNWRQRNADLCRLHSTVSVAKQYDHETAADNPDNPYYKLQPGARRYPVITAINPLGDKRDAYQVEFKSVTKDKDGVETSEYYTAMIRNIYTFKPLALGDRWENPLGFASTSYSKSQRFSAQ</sequence>
<dbReference type="KEGG" id="care:LT85_p014"/>
<dbReference type="InterPro" id="IPR032710">
    <property type="entry name" value="NTF2-like_dom_sf"/>
</dbReference>
<reference evidence="8" key="1">
    <citation type="journal article" date="2014" name="Soil Biol. Biochem.">
        <title>Structure and function of bacterial communities in ageing soils: Insights from the Mendocino ecological staircase.</title>
        <authorList>
            <person name="Uroz S."/>
            <person name="Tech J.J."/>
            <person name="Sawaya N.A."/>
            <person name="Frey-Klett P."/>
            <person name="Leveau J.H.J."/>
        </authorList>
    </citation>
    <scope>NUCLEOTIDE SEQUENCE [LARGE SCALE GENOMIC DNA]</scope>
    <source>
        <strain evidence="8">Cal35</strain>
        <plasmid evidence="8">unnamed</plasmid>
    </source>
</reference>
<keyword evidence="7" id="KW-0614">Plasmid</keyword>
<keyword evidence="4 5" id="KW-0472">Membrane</keyword>
<keyword evidence="2 5" id="KW-0812">Transmembrane</keyword>
<evidence type="ECO:0000256" key="3">
    <source>
        <dbReference type="ARBA" id="ARBA00022989"/>
    </source>
</evidence>
<name>A0A0A1FHE2_9BURK</name>
<dbReference type="InterPro" id="IPR007430">
    <property type="entry name" value="VirB8"/>
</dbReference>
<geneLocation type="plasmid" evidence="7 8">
    <name>unnamed</name>
</geneLocation>
<evidence type="ECO:0000313" key="7">
    <source>
        <dbReference type="EMBL" id="AIY44193.1"/>
    </source>
</evidence>
<dbReference type="Pfam" id="PF04335">
    <property type="entry name" value="VirB8"/>
    <property type="match status" value="1"/>
</dbReference>
<evidence type="ECO:0000256" key="2">
    <source>
        <dbReference type="ARBA" id="ARBA00022692"/>
    </source>
</evidence>
<gene>
    <name evidence="7" type="ORF">LT85_p014</name>
</gene>
<feature type="transmembrane region" description="Helical" evidence="5">
    <location>
        <begin position="33"/>
        <end position="54"/>
    </location>
</feature>
<keyword evidence="8" id="KW-1185">Reference proteome</keyword>
<dbReference type="SUPFAM" id="SSF54427">
    <property type="entry name" value="NTF2-like"/>
    <property type="match status" value="1"/>
</dbReference>
<organism evidence="7 8">
    <name type="scientific">Collimonas arenae</name>
    <dbReference type="NCBI Taxonomy" id="279058"/>
    <lineage>
        <taxon>Bacteria</taxon>
        <taxon>Pseudomonadati</taxon>
        <taxon>Pseudomonadota</taxon>
        <taxon>Betaproteobacteria</taxon>
        <taxon>Burkholderiales</taxon>
        <taxon>Oxalobacteraceae</taxon>
        <taxon>Collimonas</taxon>
    </lineage>
</organism>
<dbReference type="CDD" id="cd16424">
    <property type="entry name" value="VirB8"/>
    <property type="match status" value="1"/>
</dbReference>
<evidence type="ECO:0000256" key="4">
    <source>
        <dbReference type="ARBA" id="ARBA00023136"/>
    </source>
</evidence>
<comment type="subcellular location">
    <subcellularLocation>
        <location evidence="1">Membrane</location>
        <topology evidence="1">Single-pass membrane protein</topology>
    </subcellularLocation>
</comment>
<dbReference type="GO" id="GO:0016020">
    <property type="term" value="C:membrane"/>
    <property type="evidence" value="ECO:0007669"/>
    <property type="project" value="UniProtKB-SubCell"/>
</dbReference>
<dbReference type="HOGENOM" id="CLU_1228011_0_0_4"/>
<keyword evidence="3 5" id="KW-1133">Transmembrane helix</keyword>
<proteinExistence type="predicted"/>
<evidence type="ECO:0000313" key="8">
    <source>
        <dbReference type="Proteomes" id="UP000030302"/>
    </source>
</evidence>
<dbReference type="Gene3D" id="3.10.450.230">
    <property type="entry name" value="VirB8 protein"/>
    <property type="match status" value="1"/>
</dbReference>
<dbReference type="AlphaFoldDB" id="A0A0A1FHE2"/>
<protein>
    <recommendedName>
        <fullName evidence="6">Bacterial virulence protein VirB8 domain-containing protein</fullName>
    </recommendedName>
</protein>
<evidence type="ECO:0000256" key="5">
    <source>
        <dbReference type="SAM" id="Phobius"/>
    </source>
</evidence>